<dbReference type="Gene3D" id="3.40.50.150">
    <property type="entry name" value="Vaccinia Virus protein VP39"/>
    <property type="match status" value="1"/>
</dbReference>
<dbReference type="InterPro" id="IPR036390">
    <property type="entry name" value="WH_DNA-bd_sf"/>
</dbReference>
<dbReference type="GO" id="GO:0008168">
    <property type="term" value="F:methyltransferase activity"/>
    <property type="evidence" value="ECO:0007669"/>
    <property type="project" value="UniProtKB-KW"/>
</dbReference>
<evidence type="ECO:0000259" key="4">
    <source>
        <dbReference type="Pfam" id="PF00891"/>
    </source>
</evidence>
<dbReference type="PANTHER" id="PTHR43712">
    <property type="entry name" value="PUTATIVE (AFU_ORTHOLOGUE AFUA_4G14580)-RELATED"/>
    <property type="match status" value="1"/>
</dbReference>
<keyword evidence="3" id="KW-0949">S-adenosyl-L-methionine</keyword>
<evidence type="ECO:0000259" key="5">
    <source>
        <dbReference type="Pfam" id="PF08100"/>
    </source>
</evidence>
<keyword evidence="1 6" id="KW-0489">Methyltransferase</keyword>
<evidence type="ECO:0000256" key="3">
    <source>
        <dbReference type="ARBA" id="ARBA00022691"/>
    </source>
</evidence>
<dbReference type="CDD" id="cd02440">
    <property type="entry name" value="AdoMet_MTases"/>
    <property type="match status" value="1"/>
</dbReference>
<name>A0ABZ1FE85_9ACTN</name>
<dbReference type="InterPro" id="IPR036388">
    <property type="entry name" value="WH-like_DNA-bd_sf"/>
</dbReference>
<dbReference type="GO" id="GO:0032259">
    <property type="term" value="P:methylation"/>
    <property type="evidence" value="ECO:0007669"/>
    <property type="project" value="UniProtKB-KW"/>
</dbReference>
<evidence type="ECO:0000256" key="2">
    <source>
        <dbReference type="ARBA" id="ARBA00022679"/>
    </source>
</evidence>
<feature type="domain" description="O-methyltransferase C-terminal" evidence="4">
    <location>
        <begin position="107"/>
        <end position="311"/>
    </location>
</feature>
<dbReference type="InterPro" id="IPR001077">
    <property type="entry name" value="COMT_C"/>
</dbReference>
<dbReference type="RefSeq" id="WP_326617967.1">
    <property type="nucleotide sequence ID" value="NZ_CP109106.1"/>
</dbReference>
<reference evidence="6 7" key="1">
    <citation type="submission" date="2022-10" db="EMBL/GenBank/DDBJ databases">
        <title>The complete genomes of actinobacterial strains from the NBC collection.</title>
        <authorList>
            <person name="Joergensen T.S."/>
            <person name="Alvarez Arevalo M."/>
            <person name="Sterndorff E.B."/>
            <person name="Faurdal D."/>
            <person name="Vuksanovic O."/>
            <person name="Mourched A.-S."/>
            <person name="Charusanti P."/>
            <person name="Shaw S."/>
            <person name="Blin K."/>
            <person name="Weber T."/>
        </authorList>
    </citation>
    <scope>NUCLEOTIDE SEQUENCE [LARGE SCALE GENOMIC DNA]</scope>
    <source>
        <strain evidence="6 7">NBC 01774</strain>
    </source>
</reference>
<dbReference type="PANTHER" id="PTHR43712:SF2">
    <property type="entry name" value="O-METHYLTRANSFERASE CICE"/>
    <property type="match status" value="1"/>
</dbReference>
<evidence type="ECO:0000313" key="6">
    <source>
        <dbReference type="EMBL" id="WSB68481.1"/>
    </source>
</evidence>
<dbReference type="PIRSF" id="PIRSF005739">
    <property type="entry name" value="O-mtase"/>
    <property type="match status" value="1"/>
</dbReference>
<dbReference type="Gene3D" id="1.10.10.10">
    <property type="entry name" value="Winged helix-like DNA-binding domain superfamily/Winged helix DNA-binding domain"/>
    <property type="match status" value="1"/>
</dbReference>
<dbReference type="EMBL" id="CP109106">
    <property type="protein sequence ID" value="WSB68481.1"/>
    <property type="molecule type" value="Genomic_DNA"/>
</dbReference>
<evidence type="ECO:0000313" key="7">
    <source>
        <dbReference type="Proteomes" id="UP001344251"/>
    </source>
</evidence>
<organism evidence="6 7">
    <name type="scientific">Streptomyces decoyicus</name>
    <dbReference type="NCBI Taxonomy" id="249567"/>
    <lineage>
        <taxon>Bacteria</taxon>
        <taxon>Bacillati</taxon>
        <taxon>Actinomycetota</taxon>
        <taxon>Actinomycetes</taxon>
        <taxon>Kitasatosporales</taxon>
        <taxon>Streptomycetaceae</taxon>
        <taxon>Streptomyces</taxon>
    </lineage>
</organism>
<evidence type="ECO:0000256" key="1">
    <source>
        <dbReference type="ARBA" id="ARBA00022603"/>
    </source>
</evidence>
<dbReference type="InterPro" id="IPR016461">
    <property type="entry name" value="COMT-like"/>
</dbReference>
<accession>A0ABZ1FE85</accession>
<protein>
    <submittedName>
        <fullName evidence="6">Methyltransferase</fullName>
    </submittedName>
</protein>
<dbReference type="Pfam" id="PF08100">
    <property type="entry name" value="Dimerisation"/>
    <property type="match status" value="1"/>
</dbReference>
<dbReference type="Pfam" id="PF00891">
    <property type="entry name" value="Methyltransf_2"/>
    <property type="match status" value="1"/>
</dbReference>
<dbReference type="SUPFAM" id="SSF53335">
    <property type="entry name" value="S-adenosyl-L-methionine-dependent methyltransferases"/>
    <property type="match status" value="1"/>
</dbReference>
<dbReference type="SUPFAM" id="SSF46785">
    <property type="entry name" value="Winged helix' DNA-binding domain"/>
    <property type="match status" value="1"/>
</dbReference>
<feature type="domain" description="O-methyltransferase dimerisation" evidence="5">
    <location>
        <begin position="18"/>
        <end position="86"/>
    </location>
</feature>
<gene>
    <name evidence="6" type="ORF">OG863_11220</name>
</gene>
<dbReference type="Proteomes" id="UP001344251">
    <property type="component" value="Chromosome"/>
</dbReference>
<dbReference type="PROSITE" id="PS51683">
    <property type="entry name" value="SAM_OMT_II"/>
    <property type="match status" value="1"/>
</dbReference>
<sequence length="334" mass="36249">MNTLDQERRRLAEIFDIAPSRVLYAVSALGVADRVPPGGIAVEKIAAALGAEAGRLSRLVRAAESLGIFRVDEAGTVRLTPAGTLLRSDQPGSLRAEFSDNDLFTSWGPFAKTVRGGPPSYEIANGTKIFDSMSGDAHALETFHEHMRMRAMQMYRSLLPFLLRRCAEDVVDLAGGTGGLSELLLEGSETLRVTLTDLPEVIGLVPPDLLRRYGHRFSAEAGDMQEGIPQGYGTYLLGSVLHDWPDDESAVILRRCADAMTPGSELILLERVLADSGPDTRRMGDMWMMAMTGGQERTRQEWAELAGGAGLTLRHVHHGATEISAVVLGLPDER</sequence>
<keyword evidence="7" id="KW-1185">Reference proteome</keyword>
<dbReference type="InterPro" id="IPR012967">
    <property type="entry name" value="COMT_dimerisation"/>
</dbReference>
<dbReference type="InterPro" id="IPR029063">
    <property type="entry name" value="SAM-dependent_MTases_sf"/>
</dbReference>
<proteinExistence type="predicted"/>
<keyword evidence="2" id="KW-0808">Transferase</keyword>